<keyword evidence="2 6" id="KW-0028">Amino-acid biosynthesis</keyword>
<evidence type="ECO:0000256" key="1">
    <source>
        <dbReference type="ARBA" id="ARBA00009667"/>
    </source>
</evidence>
<dbReference type="InterPro" id="IPR006062">
    <property type="entry name" value="His_biosynth"/>
</dbReference>
<sequence length="259" mass="28907">MEFRPCIDIHNGKVKQIVGGTLKDQGDMAAENFVSEQDAPFYAKLYQSYGIRGGHIILLNGKDSPHYEATKLQALAALQVYPGGMQVGGGITAENAHEFLRAGASHVIVTSYVFRDGKVDYERLEKLVQAVGKEHLVLDLSCRKKDGAYYIVTDRWQKFTEERVTVELLNRLYQYADEFLIHAVDVEGKASGIERELVELLGSWNRIPVTYAGGIGSFQNLEELAEWGQHHLNYTIGSALDLFGGTMKFEDVLAFSKTI</sequence>
<evidence type="ECO:0000256" key="3">
    <source>
        <dbReference type="ARBA" id="ARBA00023102"/>
    </source>
</evidence>
<dbReference type="GO" id="GO:0005737">
    <property type="term" value="C:cytoplasm"/>
    <property type="evidence" value="ECO:0007669"/>
    <property type="project" value="TreeGrafter"/>
</dbReference>
<comment type="caution">
    <text evidence="7">The sequence shown here is derived from an EMBL/GenBank/DDBJ whole genome shotgun (WGS) entry which is preliminary data.</text>
</comment>
<comment type="pathway">
    <text evidence="5">Amino-acid biosynthesis.</text>
</comment>
<keyword evidence="3 6" id="KW-0368">Histidine biosynthesis</keyword>
<dbReference type="InterPro" id="IPR011060">
    <property type="entry name" value="RibuloseP-bd_barrel"/>
</dbReference>
<dbReference type="InterPro" id="IPR011858">
    <property type="entry name" value="His6/HISN3"/>
</dbReference>
<dbReference type="InterPro" id="IPR013785">
    <property type="entry name" value="Aldolase_TIM"/>
</dbReference>
<reference evidence="7 8" key="1">
    <citation type="submission" date="2014-09" db="EMBL/GenBank/DDBJ databases">
        <title>Butyrate-producing bacteria isolated from human gut.</title>
        <authorList>
            <person name="Zhang Q."/>
            <person name="Zhao L."/>
        </authorList>
    </citation>
    <scope>NUCLEOTIDE SEQUENCE [LARGE SCALE GENOMIC DNA]</scope>
    <source>
        <strain evidence="7 8">21</strain>
    </source>
</reference>
<accession>A0A2V1JV09</accession>
<keyword evidence="8" id="KW-1185">Reference proteome</keyword>
<evidence type="ECO:0000256" key="6">
    <source>
        <dbReference type="RuleBase" id="RU003657"/>
    </source>
</evidence>
<proteinExistence type="inferred from homology"/>
<evidence type="ECO:0000256" key="2">
    <source>
        <dbReference type="ARBA" id="ARBA00022605"/>
    </source>
</evidence>
<dbReference type="OrthoDB" id="9807749at2"/>
<dbReference type="InterPro" id="IPR044524">
    <property type="entry name" value="Isoase_HisA-like"/>
</dbReference>
<dbReference type="GO" id="GO:0003949">
    <property type="term" value="F:1-(5-phosphoribosyl)-5-[(5-phosphoribosylamino)methylideneamino]imidazole-4-carboxamide isomerase activity"/>
    <property type="evidence" value="ECO:0007669"/>
    <property type="project" value="InterPro"/>
</dbReference>
<organism evidence="7 8">
    <name type="scientific">Eubacterium ramulus</name>
    <dbReference type="NCBI Taxonomy" id="39490"/>
    <lineage>
        <taxon>Bacteria</taxon>
        <taxon>Bacillati</taxon>
        <taxon>Bacillota</taxon>
        <taxon>Clostridia</taxon>
        <taxon>Eubacteriales</taxon>
        <taxon>Eubacteriaceae</taxon>
        <taxon>Eubacterium</taxon>
    </lineage>
</organism>
<evidence type="ECO:0000256" key="5">
    <source>
        <dbReference type="ARBA" id="ARBA00029440"/>
    </source>
</evidence>
<dbReference type="EMBL" id="JRFU01000026">
    <property type="protein sequence ID" value="PWE87644.1"/>
    <property type="molecule type" value="Genomic_DNA"/>
</dbReference>
<dbReference type="SUPFAM" id="SSF51366">
    <property type="entry name" value="Ribulose-phoshate binding barrel"/>
    <property type="match status" value="1"/>
</dbReference>
<evidence type="ECO:0000256" key="4">
    <source>
        <dbReference type="ARBA" id="ARBA00023235"/>
    </source>
</evidence>
<dbReference type="RefSeq" id="WP_109214745.1">
    <property type="nucleotide sequence ID" value="NZ_JRFU01000026.1"/>
</dbReference>
<name>A0A2V1JV09_EUBRA</name>
<evidence type="ECO:0000313" key="8">
    <source>
        <dbReference type="Proteomes" id="UP000245288"/>
    </source>
</evidence>
<dbReference type="Pfam" id="PF00977">
    <property type="entry name" value="His_biosynth"/>
    <property type="match status" value="1"/>
</dbReference>
<dbReference type="Proteomes" id="UP000245288">
    <property type="component" value="Unassembled WGS sequence"/>
</dbReference>
<protein>
    <submittedName>
        <fullName evidence="7">Phosphoribosylformimino-5-aminoimidazole carboxamide ribotide isomerase</fullName>
    </submittedName>
</protein>
<gene>
    <name evidence="7" type="ORF">LG34_02730</name>
</gene>
<dbReference type="AlphaFoldDB" id="A0A2V1JV09"/>
<dbReference type="Gene3D" id="3.20.20.70">
    <property type="entry name" value="Aldolase class I"/>
    <property type="match status" value="1"/>
</dbReference>
<dbReference type="PANTHER" id="PTHR43090:SF2">
    <property type="entry name" value="1-(5-PHOSPHORIBOSYL)-5-[(5-PHOSPHORIBOSYLAMINO)METHYLIDENEAMINO] IMIDAZOLE-4-CARBOXAMIDE ISOMERASE"/>
    <property type="match status" value="1"/>
</dbReference>
<dbReference type="PANTHER" id="PTHR43090">
    <property type="entry name" value="1-(5-PHOSPHORIBOSYL)-5-[(5-PHOSPHORIBOSYLAMINO)METHYLIDENEAMINO] IMIDAZOLE-4-CARBOXAMIDE ISOMERASE"/>
    <property type="match status" value="1"/>
</dbReference>
<dbReference type="GO" id="GO:0000162">
    <property type="term" value="P:L-tryptophan biosynthetic process"/>
    <property type="evidence" value="ECO:0007669"/>
    <property type="project" value="TreeGrafter"/>
</dbReference>
<comment type="similarity">
    <text evidence="1 6">Belongs to the HisA/HisF family.</text>
</comment>
<evidence type="ECO:0000313" key="7">
    <source>
        <dbReference type="EMBL" id="PWE87644.1"/>
    </source>
</evidence>
<dbReference type="NCBIfam" id="TIGR02129">
    <property type="entry name" value="hisA_euk"/>
    <property type="match status" value="1"/>
</dbReference>
<keyword evidence="4 7" id="KW-0413">Isomerase</keyword>
<dbReference type="GO" id="GO:0000105">
    <property type="term" value="P:L-histidine biosynthetic process"/>
    <property type="evidence" value="ECO:0007669"/>
    <property type="project" value="UniProtKB-KW"/>
</dbReference>
<dbReference type="CDD" id="cd04723">
    <property type="entry name" value="HisA_HisF"/>
    <property type="match status" value="1"/>
</dbReference>